<gene>
    <name evidence="7" type="ORF">ACFQ5L_03150</name>
</gene>
<comment type="caution">
    <text evidence="7">The sequence shown here is derived from an EMBL/GenBank/DDBJ whole genome shotgun (WGS) entry which is preliminary data.</text>
</comment>
<dbReference type="Pfam" id="PF00496">
    <property type="entry name" value="SBP_bac_5"/>
    <property type="match status" value="1"/>
</dbReference>
<keyword evidence="3" id="KW-0813">Transport</keyword>
<sequence length="552" mass="60674">MQLKKVSTILAVTAAAGFLLTACGSKSSSSSSSATSGNLAKSQVLNWSENGQDLSTLDPSLAIDVISGTMINNSQEGLYRLGKDSKATPGIATATKVSKDKKTYTFTLRKNAKWSNGDKVTAKDFVYGWRRTVNPKTASQYAYLYSGIKNADKITNGKAKPSTLGIKADGNYKLTVTLEKPMQYFKLLMGFVVFFPQNQHAVEKYGKDYGTSSSKMVYDGPFKMTGWQGTNSTWTLVKNNSYWDKKHVHLTKINDQVVKSTTTAFNLFQSGKLDVATLSGQQVKNEKNNSKLTIRKSSRLNYLEYNQKKVKALANKQVRQAMSMTLNRKELVNNVLGDGSVTPTGFVTAGLAKDPTTKKDFATENEVKASVTQNNAKAKALWKQGLKELGKKKLTLTLTHDDTDQMKALSEYVQGQLEKELPGLTVKSVTVPYKTRISREVAGNFQLVISAWQADFADPISDLGIMTSTNDYNFGKWQNKQFDAAVKTANSTTSTKKRWEALATAEKTIGTDQGVAPLSQNVVAQMVNPKLKGLVYNTAGINYNFKDAYMAK</sequence>
<comment type="similarity">
    <text evidence="2">Belongs to the bacterial solute-binding protein 5 family.</text>
</comment>
<evidence type="ECO:0000256" key="1">
    <source>
        <dbReference type="ARBA" id="ARBA00004193"/>
    </source>
</evidence>
<dbReference type="PIRSF" id="PIRSF002741">
    <property type="entry name" value="MppA"/>
    <property type="match status" value="1"/>
</dbReference>
<proteinExistence type="inferred from homology"/>
<feature type="chain" id="PRO_5046322482" evidence="5">
    <location>
        <begin position="22"/>
        <end position="552"/>
    </location>
</feature>
<evidence type="ECO:0000313" key="8">
    <source>
        <dbReference type="Proteomes" id="UP001597188"/>
    </source>
</evidence>
<evidence type="ECO:0000256" key="4">
    <source>
        <dbReference type="ARBA" id="ARBA00022729"/>
    </source>
</evidence>
<dbReference type="InterPro" id="IPR023765">
    <property type="entry name" value="SBP_5_CS"/>
</dbReference>
<keyword evidence="4 5" id="KW-0732">Signal</keyword>
<accession>A0ABW4BYB9</accession>
<dbReference type="Proteomes" id="UP001597188">
    <property type="component" value="Unassembled WGS sequence"/>
</dbReference>
<dbReference type="PROSITE" id="PS01040">
    <property type="entry name" value="SBP_BACTERIAL_5"/>
    <property type="match status" value="1"/>
</dbReference>
<evidence type="ECO:0000256" key="3">
    <source>
        <dbReference type="ARBA" id="ARBA00022448"/>
    </source>
</evidence>
<dbReference type="InterPro" id="IPR000914">
    <property type="entry name" value="SBP_5_dom"/>
</dbReference>
<dbReference type="Gene3D" id="3.90.76.10">
    <property type="entry name" value="Dipeptide-binding Protein, Domain 1"/>
    <property type="match status" value="1"/>
</dbReference>
<evidence type="ECO:0000259" key="6">
    <source>
        <dbReference type="Pfam" id="PF00496"/>
    </source>
</evidence>
<dbReference type="PROSITE" id="PS51257">
    <property type="entry name" value="PROKAR_LIPOPROTEIN"/>
    <property type="match status" value="1"/>
</dbReference>
<dbReference type="EMBL" id="JBHTOJ010000008">
    <property type="protein sequence ID" value="MFD1419956.1"/>
    <property type="molecule type" value="Genomic_DNA"/>
</dbReference>
<dbReference type="InterPro" id="IPR039424">
    <property type="entry name" value="SBP_5"/>
</dbReference>
<keyword evidence="8" id="KW-1185">Reference proteome</keyword>
<dbReference type="CDD" id="cd08504">
    <property type="entry name" value="PBP2_OppA"/>
    <property type="match status" value="1"/>
</dbReference>
<dbReference type="PANTHER" id="PTHR30290:SF10">
    <property type="entry name" value="PERIPLASMIC OLIGOPEPTIDE-BINDING PROTEIN-RELATED"/>
    <property type="match status" value="1"/>
</dbReference>
<dbReference type="Gene3D" id="3.40.190.10">
    <property type="entry name" value="Periplasmic binding protein-like II"/>
    <property type="match status" value="1"/>
</dbReference>
<feature type="domain" description="Solute-binding protein family 5" evidence="6">
    <location>
        <begin position="87"/>
        <end position="473"/>
    </location>
</feature>
<name>A0ABW4BYB9_9LACO</name>
<comment type="subcellular location">
    <subcellularLocation>
        <location evidence="1">Cell membrane</location>
        <topology evidence="1">Lipid-anchor</topology>
    </subcellularLocation>
</comment>
<organism evidence="7 8">
    <name type="scientific">Lactiplantibacillus songbeiensis</name>
    <dbReference type="NCBI Taxonomy" id="2559920"/>
    <lineage>
        <taxon>Bacteria</taxon>
        <taxon>Bacillati</taxon>
        <taxon>Bacillota</taxon>
        <taxon>Bacilli</taxon>
        <taxon>Lactobacillales</taxon>
        <taxon>Lactobacillaceae</taxon>
        <taxon>Lactiplantibacillus</taxon>
    </lineage>
</organism>
<dbReference type="SUPFAM" id="SSF53850">
    <property type="entry name" value="Periplasmic binding protein-like II"/>
    <property type="match status" value="1"/>
</dbReference>
<evidence type="ECO:0000256" key="5">
    <source>
        <dbReference type="SAM" id="SignalP"/>
    </source>
</evidence>
<dbReference type="RefSeq" id="WP_137634455.1">
    <property type="nucleotide sequence ID" value="NZ_BJDL01000010.1"/>
</dbReference>
<feature type="signal peptide" evidence="5">
    <location>
        <begin position="1"/>
        <end position="21"/>
    </location>
</feature>
<dbReference type="PANTHER" id="PTHR30290">
    <property type="entry name" value="PERIPLASMIC BINDING COMPONENT OF ABC TRANSPORTER"/>
    <property type="match status" value="1"/>
</dbReference>
<protein>
    <submittedName>
        <fullName evidence="7">Peptide ABC transporter substrate-binding protein</fullName>
    </submittedName>
</protein>
<evidence type="ECO:0000313" key="7">
    <source>
        <dbReference type="EMBL" id="MFD1419956.1"/>
    </source>
</evidence>
<dbReference type="InterPro" id="IPR030678">
    <property type="entry name" value="Peptide/Ni-bd"/>
</dbReference>
<reference evidence="8" key="1">
    <citation type="journal article" date="2019" name="Int. J. Syst. Evol. Microbiol.">
        <title>The Global Catalogue of Microorganisms (GCM) 10K type strain sequencing project: providing services to taxonomists for standard genome sequencing and annotation.</title>
        <authorList>
            <consortium name="The Broad Institute Genomics Platform"/>
            <consortium name="The Broad Institute Genome Sequencing Center for Infectious Disease"/>
            <person name="Wu L."/>
            <person name="Ma J."/>
        </authorList>
    </citation>
    <scope>NUCLEOTIDE SEQUENCE [LARGE SCALE GENOMIC DNA]</scope>
    <source>
        <strain evidence="8">CCM 8931</strain>
    </source>
</reference>
<dbReference type="Gene3D" id="3.10.105.10">
    <property type="entry name" value="Dipeptide-binding Protein, Domain 3"/>
    <property type="match status" value="1"/>
</dbReference>
<evidence type="ECO:0000256" key="2">
    <source>
        <dbReference type="ARBA" id="ARBA00005695"/>
    </source>
</evidence>